<dbReference type="Pfam" id="PF01939">
    <property type="entry name" value="NucS_C"/>
    <property type="match status" value="1"/>
</dbReference>
<accession>A0A6B1DPU8</accession>
<sequence>MTLRREAIVKSAVWILNSQQGKSGIQSSVPQRFKRSQIGLEQHLEDWIVNDVTLVDEGLTSVGRQVLIDDGKLDLLAIDTRDRWVVIEIKRGQLNASALTQALYYASSLVKLESDELDKKIASGLSQFGDEKELSAQVKRQLDGEEGGREVALLLVGTGIHVGLERMIEFLGRFDVPVGVVSFEVFELEDGPQIMVREVTEEPSKPPSPRRKYTVEAISQMARRAGVCEQFERFVAMARKANLAVQPQRASVRVAPLANRTRFLMYASPSAGTEGGTLGIWVGPKQFAQWHSWIDEDDAIAMLGPYNDGDYLAGAKLNKRLDQIERFLTKNFPQPERGS</sequence>
<organism evidence="2">
    <name type="scientific">Caldilineaceae bacterium SB0662_bin_9</name>
    <dbReference type="NCBI Taxonomy" id="2605258"/>
    <lineage>
        <taxon>Bacteria</taxon>
        <taxon>Bacillati</taxon>
        <taxon>Chloroflexota</taxon>
        <taxon>Caldilineae</taxon>
        <taxon>Caldilineales</taxon>
        <taxon>Caldilineaceae</taxon>
    </lineage>
</organism>
<dbReference type="GO" id="GO:0003676">
    <property type="term" value="F:nucleic acid binding"/>
    <property type="evidence" value="ECO:0007669"/>
    <property type="project" value="InterPro"/>
</dbReference>
<evidence type="ECO:0000259" key="1">
    <source>
        <dbReference type="Pfam" id="PF01939"/>
    </source>
</evidence>
<dbReference type="GO" id="GO:0004519">
    <property type="term" value="F:endonuclease activity"/>
    <property type="evidence" value="ECO:0007669"/>
    <property type="project" value="InterPro"/>
</dbReference>
<dbReference type="EMBL" id="VXPY01000004">
    <property type="protein sequence ID" value="MYD88806.1"/>
    <property type="molecule type" value="Genomic_DNA"/>
</dbReference>
<protein>
    <submittedName>
        <fullName evidence="2">DUF91 domain-containing protein</fullName>
    </submittedName>
</protein>
<gene>
    <name evidence="2" type="ORF">F4Y08_00480</name>
</gene>
<dbReference type="InterPro" id="IPR011856">
    <property type="entry name" value="tRNA_endonuc-like_dom_sf"/>
</dbReference>
<evidence type="ECO:0000313" key="2">
    <source>
        <dbReference type="EMBL" id="MYD88806.1"/>
    </source>
</evidence>
<dbReference type="AlphaFoldDB" id="A0A6B1DPU8"/>
<reference evidence="2" key="1">
    <citation type="submission" date="2019-09" db="EMBL/GenBank/DDBJ databases">
        <title>Characterisation of the sponge microbiome using genome-centric metagenomics.</title>
        <authorList>
            <person name="Engelberts J.P."/>
            <person name="Robbins S.J."/>
            <person name="De Goeij J.M."/>
            <person name="Aranda M."/>
            <person name="Bell S.C."/>
            <person name="Webster N.S."/>
        </authorList>
    </citation>
    <scope>NUCLEOTIDE SEQUENCE</scope>
    <source>
        <strain evidence="2">SB0662_bin_9</strain>
    </source>
</reference>
<dbReference type="Gene3D" id="3.40.1350.10">
    <property type="match status" value="1"/>
</dbReference>
<feature type="domain" description="Endonuclease NucS C-terminal" evidence="1">
    <location>
        <begin position="41"/>
        <end position="109"/>
    </location>
</feature>
<comment type="caution">
    <text evidence="2">The sequence shown here is derived from an EMBL/GenBank/DDBJ whole genome shotgun (WGS) entry which is preliminary data.</text>
</comment>
<name>A0A6B1DPU8_9CHLR</name>
<proteinExistence type="predicted"/>
<dbReference type="InterPro" id="IPR048301">
    <property type="entry name" value="NucS_C"/>
</dbReference>